<keyword evidence="2" id="KW-0472">Membrane</keyword>
<reference evidence="6 7" key="1">
    <citation type="submission" date="2020-08" db="EMBL/GenBank/DDBJ databases">
        <authorList>
            <person name="Hejnol A."/>
        </authorList>
    </citation>
    <scope>NUCLEOTIDE SEQUENCE [LARGE SCALE GENOMIC DNA]</scope>
</reference>
<dbReference type="PANTHER" id="PTHR11640">
    <property type="entry name" value="NEPHRIN"/>
    <property type="match status" value="1"/>
</dbReference>
<gene>
    <name evidence="6" type="ORF">DGYR_LOCUS12725</name>
</gene>
<dbReference type="Gene3D" id="2.60.40.10">
    <property type="entry name" value="Immunoglobulins"/>
    <property type="match status" value="1"/>
</dbReference>
<accession>A0A7I8WB18</accession>
<evidence type="ECO:0000313" key="6">
    <source>
        <dbReference type="EMBL" id="CAD5125341.1"/>
    </source>
</evidence>
<organism evidence="6 7">
    <name type="scientific">Dimorphilus gyrociliatus</name>
    <dbReference type="NCBI Taxonomy" id="2664684"/>
    <lineage>
        <taxon>Eukaryota</taxon>
        <taxon>Metazoa</taxon>
        <taxon>Spiralia</taxon>
        <taxon>Lophotrochozoa</taxon>
        <taxon>Annelida</taxon>
        <taxon>Polychaeta</taxon>
        <taxon>Polychaeta incertae sedis</taxon>
        <taxon>Dinophilidae</taxon>
        <taxon>Dimorphilus</taxon>
    </lineage>
</organism>
<evidence type="ECO:0000256" key="2">
    <source>
        <dbReference type="ARBA" id="ARBA00023136"/>
    </source>
</evidence>
<dbReference type="SUPFAM" id="SSF48726">
    <property type="entry name" value="Immunoglobulin"/>
    <property type="match status" value="1"/>
</dbReference>
<dbReference type="InterPro" id="IPR013783">
    <property type="entry name" value="Ig-like_fold"/>
</dbReference>
<sequence>MKRFTEVSSGKYDEARKNDFTPKFTTVSVNGKEVQNGGGKIFFLKKGDNVELTCKCGEKDQYGQLGFSINQKISNTDNYTTDIALDESLIVDLKRTYSYDYTSTASDNILKLTIPLMEYEDSGNYICRNRLTTVSGHIDDVIKLAVLNNEESLRFIANGQELSNTLEISEKNLNSNVNFTCGTISFPKPSITIYQTVKGNKKALPNLKVAIDNEIVKSNKNKYYSSIFDTAVYVIHKLSADDYDTEFGCESVNAGPDTKKYKNIRIELPDGEPIIIFENMENDVKTVTISKENTQYIAVFHVLSKTSVSGHIMLKSKDSRQDSFNVTIVRKLEGNKFELTIRIPSLQEWHLVADGMLHVTNDRGTTTEKIQLDRRSLQLSLQLKTNIDKEEQHFLDLKSSNLSLIEIICEAQISDEDKKSLKNFVIAKKCLPAGKDGKCILDKTEDISAGEVFVAMQGNTYNTPARYSLIGDEDNTDNTLREVLVIDKPQPEDGGTYQCKIPRVVNPLTASATIPIYYPKETFSMKVRPGTSSDKMYLYESYNEEESLIADENDKFIIDCSITKTFPLHEIDVLIDDKPMSEAQMGKTKYKTFRTLKDGVHVSLYSSSREVTIPFKYEYDGKSIKCAAYVKGAREQSLITVGVKVGIQSYKPKFICDSVQYAESNTKNWKLKCQVISKPSIREETAKFAYTYDITRGKANFSLGRIDNFAGHYIAELKQIENNLYEMILRITRVTRRAYTDYYFEIANQRGKTVKHIVLKKTKVSKRVLMNDNGSTRSNYSFKCILFLVTMLFAMQ</sequence>
<dbReference type="InterPro" id="IPR051275">
    <property type="entry name" value="Cell_adhesion_signaling"/>
</dbReference>
<keyword evidence="3" id="KW-1015">Disulfide bond</keyword>
<keyword evidence="4" id="KW-0325">Glycoprotein</keyword>
<dbReference type="Proteomes" id="UP000549394">
    <property type="component" value="Unassembled WGS sequence"/>
</dbReference>
<dbReference type="AlphaFoldDB" id="A0A7I8WB18"/>
<comment type="subcellular location">
    <subcellularLocation>
        <location evidence="1">Membrane</location>
        <topology evidence="1">Single-pass type I membrane protein</topology>
    </subcellularLocation>
</comment>
<evidence type="ECO:0000256" key="1">
    <source>
        <dbReference type="ARBA" id="ARBA00004479"/>
    </source>
</evidence>
<proteinExistence type="predicted"/>
<evidence type="ECO:0000256" key="4">
    <source>
        <dbReference type="ARBA" id="ARBA00023180"/>
    </source>
</evidence>
<dbReference type="InterPro" id="IPR036179">
    <property type="entry name" value="Ig-like_dom_sf"/>
</dbReference>
<dbReference type="GO" id="GO:0016020">
    <property type="term" value="C:membrane"/>
    <property type="evidence" value="ECO:0007669"/>
    <property type="project" value="UniProtKB-SubCell"/>
</dbReference>
<protein>
    <submittedName>
        <fullName evidence="6">DgyrCDS13580</fullName>
    </submittedName>
</protein>
<keyword evidence="5" id="KW-0393">Immunoglobulin domain</keyword>
<comment type="caution">
    <text evidence="6">The sequence shown here is derived from an EMBL/GenBank/DDBJ whole genome shotgun (WGS) entry which is preliminary data.</text>
</comment>
<dbReference type="EMBL" id="CAJFCJ010000026">
    <property type="protein sequence ID" value="CAD5125341.1"/>
    <property type="molecule type" value="Genomic_DNA"/>
</dbReference>
<keyword evidence="7" id="KW-1185">Reference proteome</keyword>
<evidence type="ECO:0000256" key="3">
    <source>
        <dbReference type="ARBA" id="ARBA00023157"/>
    </source>
</evidence>
<name>A0A7I8WB18_9ANNE</name>
<evidence type="ECO:0000313" key="7">
    <source>
        <dbReference type="Proteomes" id="UP000549394"/>
    </source>
</evidence>
<evidence type="ECO:0000256" key="5">
    <source>
        <dbReference type="ARBA" id="ARBA00023319"/>
    </source>
</evidence>